<keyword evidence="2" id="KW-1133">Transmembrane helix</keyword>
<dbReference type="GO" id="GO:0016791">
    <property type="term" value="F:phosphatase activity"/>
    <property type="evidence" value="ECO:0007669"/>
    <property type="project" value="TreeGrafter"/>
</dbReference>
<reference evidence="4 5" key="1">
    <citation type="submission" date="2017-06" db="EMBL/GenBank/DDBJ databases">
        <authorList>
            <person name="Kim H.J."/>
            <person name="Triplett B.A."/>
        </authorList>
    </citation>
    <scope>NUCLEOTIDE SEQUENCE [LARGE SCALE GENOMIC DNA]</scope>
    <source>
        <strain evidence="4 5">DSM 44715</strain>
    </source>
</reference>
<dbReference type="InterPro" id="IPR052016">
    <property type="entry name" value="Bact_Sigma-Reg"/>
</dbReference>
<dbReference type="PANTHER" id="PTHR43156">
    <property type="entry name" value="STAGE II SPORULATION PROTEIN E-RELATED"/>
    <property type="match status" value="1"/>
</dbReference>
<evidence type="ECO:0000313" key="4">
    <source>
        <dbReference type="EMBL" id="SNT23402.1"/>
    </source>
</evidence>
<dbReference type="EMBL" id="FZOR01000020">
    <property type="protein sequence ID" value="SNT23402.1"/>
    <property type="molecule type" value="Genomic_DNA"/>
</dbReference>
<evidence type="ECO:0000256" key="2">
    <source>
        <dbReference type="SAM" id="Phobius"/>
    </source>
</evidence>
<feature type="transmembrane region" description="Helical" evidence="2">
    <location>
        <begin position="23"/>
        <end position="46"/>
    </location>
</feature>
<dbReference type="InterPro" id="IPR036457">
    <property type="entry name" value="PPM-type-like_dom_sf"/>
</dbReference>
<proteinExistence type="predicted"/>
<evidence type="ECO:0000259" key="3">
    <source>
        <dbReference type="SMART" id="SM00331"/>
    </source>
</evidence>
<feature type="domain" description="PPM-type phosphatase" evidence="3">
    <location>
        <begin position="151"/>
        <end position="371"/>
    </location>
</feature>
<dbReference type="OrthoDB" id="311904at2"/>
<dbReference type="Gene3D" id="3.60.40.10">
    <property type="entry name" value="PPM-type phosphatase domain"/>
    <property type="match status" value="1"/>
</dbReference>
<keyword evidence="1" id="KW-0378">Hydrolase</keyword>
<dbReference type="Pfam" id="PF07228">
    <property type="entry name" value="SpoIIE"/>
    <property type="match status" value="1"/>
</dbReference>
<evidence type="ECO:0000313" key="5">
    <source>
        <dbReference type="Proteomes" id="UP000198318"/>
    </source>
</evidence>
<name>A0A239L091_9ACTN</name>
<protein>
    <submittedName>
        <fullName evidence="4">Serine phosphatase RsbU, regulator of sigma subunit</fullName>
    </submittedName>
</protein>
<dbReference type="AlphaFoldDB" id="A0A239L091"/>
<dbReference type="RefSeq" id="WP_089327758.1">
    <property type="nucleotide sequence ID" value="NZ_FZOR01000020.1"/>
</dbReference>
<accession>A0A239L091</accession>
<dbReference type="PANTHER" id="PTHR43156:SF2">
    <property type="entry name" value="STAGE II SPORULATION PROTEIN E"/>
    <property type="match status" value="1"/>
</dbReference>
<gene>
    <name evidence="4" type="ORF">SAMN05443665_102039</name>
</gene>
<keyword evidence="2" id="KW-0812">Transmembrane</keyword>
<dbReference type="SUPFAM" id="SSF81606">
    <property type="entry name" value="PP2C-like"/>
    <property type="match status" value="1"/>
</dbReference>
<keyword evidence="2" id="KW-0472">Membrane</keyword>
<evidence type="ECO:0000256" key="1">
    <source>
        <dbReference type="ARBA" id="ARBA00022801"/>
    </source>
</evidence>
<sequence length="390" mass="41684">MRVSNDPGGPAAAPRRSGRAAPLSWTVVLSWLVGITAVLAITGVVLSRETGLAPFLVFLPTLISGRGTVRQTAVASAWATLVIAGSLIRSPLGTPAANASVMLFAIALNGLSVLQTMRRVRREGEITRLRSAAAALQRQILRPFPLDTAELTAHGLYEPVEEDSLVGGDVYEVVATPYGSRAFIADVQGKGLPAISTAFSVLSSFREAALAEPTLNGVVDALEKSVLRHNAFAVQTGEEERFVTAFVLCVSSGSKAQAINCGHIPPYLIDGDRTGRVPLGEASVPLGLASLTSEPRPVKWFDFPYGSTLLLCTDGVTEARNPAGSFYPLEQRVRSWKDVPPEDIAPTVRNELQEYTRGRLADDTALLILHRKAVTSPPAESWNPAEDARR</sequence>
<dbReference type="Proteomes" id="UP000198318">
    <property type="component" value="Unassembled WGS sequence"/>
</dbReference>
<dbReference type="InterPro" id="IPR001932">
    <property type="entry name" value="PPM-type_phosphatase-like_dom"/>
</dbReference>
<keyword evidence="5" id="KW-1185">Reference proteome</keyword>
<dbReference type="SMART" id="SM00331">
    <property type="entry name" value="PP2C_SIG"/>
    <property type="match status" value="1"/>
</dbReference>
<organism evidence="4 5">
    <name type="scientific">Actinomadura meyerae</name>
    <dbReference type="NCBI Taxonomy" id="240840"/>
    <lineage>
        <taxon>Bacteria</taxon>
        <taxon>Bacillati</taxon>
        <taxon>Actinomycetota</taxon>
        <taxon>Actinomycetes</taxon>
        <taxon>Streptosporangiales</taxon>
        <taxon>Thermomonosporaceae</taxon>
        <taxon>Actinomadura</taxon>
    </lineage>
</organism>
<feature type="transmembrane region" description="Helical" evidence="2">
    <location>
        <begin position="94"/>
        <end position="114"/>
    </location>
</feature>
<dbReference type="FunFam" id="3.60.40.10:FF:000058">
    <property type="entry name" value="Stage II sporulation protein E"/>
    <property type="match status" value="1"/>
</dbReference>